<accession>A0A6J7F7R9</accession>
<keyword evidence="1" id="KW-0812">Transmembrane</keyword>
<sequence>MTSHRSHHWSHAALVAAAVTGLAALTAWVLAAVVHLAEPAVVLSVMVTAFATSWNITFHRPGSHRVALVPAHSRTR</sequence>
<keyword evidence="1" id="KW-1133">Transmembrane helix</keyword>
<gene>
    <name evidence="2" type="ORF">UFOPK3376_02948</name>
</gene>
<dbReference type="EMBL" id="CAFBLP010000119">
    <property type="protein sequence ID" value="CAB4892422.1"/>
    <property type="molecule type" value="Genomic_DNA"/>
</dbReference>
<proteinExistence type="predicted"/>
<evidence type="ECO:0000313" key="2">
    <source>
        <dbReference type="EMBL" id="CAB4892422.1"/>
    </source>
</evidence>
<feature type="transmembrane region" description="Helical" evidence="1">
    <location>
        <begin position="12"/>
        <end position="34"/>
    </location>
</feature>
<name>A0A6J7F7R9_9ZZZZ</name>
<dbReference type="AlphaFoldDB" id="A0A6J7F7R9"/>
<evidence type="ECO:0000256" key="1">
    <source>
        <dbReference type="SAM" id="Phobius"/>
    </source>
</evidence>
<reference evidence="2" key="1">
    <citation type="submission" date="2020-05" db="EMBL/GenBank/DDBJ databases">
        <authorList>
            <person name="Chiriac C."/>
            <person name="Salcher M."/>
            <person name="Ghai R."/>
            <person name="Kavagutti S V."/>
        </authorList>
    </citation>
    <scope>NUCLEOTIDE SEQUENCE</scope>
</reference>
<protein>
    <submittedName>
        <fullName evidence="2">Unannotated protein</fullName>
    </submittedName>
</protein>
<organism evidence="2">
    <name type="scientific">freshwater metagenome</name>
    <dbReference type="NCBI Taxonomy" id="449393"/>
    <lineage>
        <taxon>unclassified sequences</taxon>
        <taxon>metagenomes</taxon>
        <taxon>ecological metagenomes</taxon>
    </lineage>
</organism>
<keyword evidence="1" id="KW-0472">Membrane</keyword>
<feature type="transmembrane region" description="Helical" evidence="1">
    <location>
        <begin position="40"/>
        <end position="58"/>
    </location>
</feature>